<name>A0A4D6XCI4_PSEPU</name>
<feature type="compositionally biased region" description="Polar residues" evidence="1">
    <location>
        <begin position="232"/>
        <end position="244"/>
    </location>
</feature>
<evidence type="ECO:0000313" key="3">
    <source>
        <dbReference type="Proteomes" id="UP000298551"/>
    </source>
</evidence>
<feature type="compositionally biased region" description="Basic and acidic residues" evidence="1">
    <location>
        <begin position="358"/>
        <end position="371"/>
    </location>
</feature>
<evidence type="ECO:0000256" key="1">
    <source>
        <dbReference type="SAM" id="MobiDB-lite"/>
    </source>
</evidence>
<feature type="region of interest" description="Disordered" evidence="1">
    <location>
        <begin position="350"/>
        <end position="376"/>
    </location>
</feature>
<dbReference type="Proteomes" id="UP000298551">
    <property type="component" value="Chromosome"/>
</dbReference>
<gene>
    <name evidence="2" type="ORF">E6B08_19815</name>
</gene>
<dbReference type="AlphaFoldDB" id="A0A4D6XCI4"/>
<proteinExistence type="predicted"/>
<sequence>MLNFYTVDWADVVRQSMVTLKRCLEQAEQAKVARALAEGPGFVYHGSHDPLPQGLLQDRRLTPVERNLWLVLRWLITERQMRTPRYQDLQPYLATSPCGAQASRETLARALNVLRATRWLSLSERYRDEQGCLRGCVYVLHDAPLTPAQAIDQDAGYLSLISQNLSHATKGVRDLAQHLLQELRADPEVADEALAMMASLPATGAQQALPLQTDSQVEHSELGEAHSVRSAAPSSTDSEPSVNAPTAAVVRNPAQYRTVQKQSKKSTVPPTSADGSAAWPAGLQLSPTEQRRANQALRQLEPEQRQAVINEAAVRCSRGDIRKPIAYLLGLIKRACQGEFTLWAARSDVPPAPRKRIRPPEPADERSRESGSRVASPLAKAYLEQLKLRCGVVNGAT</sequence>
<organism evidence="2 3">
    <name type="scientific">Pseudomonas putida</name>
    <name type="common">Arthrobacter siderocapsulatus</name>
    <dbReference type="NCBI Taxonomy" id="303"/>
    <lineage>
        <taxon>Bacteria</taxon>
        <taxon>Pseudomonadati</taxon>
        <taxon>Pseudomonadota</taxon>
        <taxon>Gammaproteobacteria</taxon>
        <taxon>Pseudomonadales</taxon>
        <taxon>Pseudomonadaceae</taxon>
        <taxon>Pseudomonas</taxon>
    </lineage>
</organism>
<feature type="region of interest" description="Disordered" evidence="1">
    <location>
        <begin position="220"/>
        <end position="285"/>
    </location>
</feature>
<dbReference type="OrthoDB" id="8556561at2"/>
<feature type="compositionally biased region" description="Polar residues" evidence="1">
    <location>
        <begin position="255"/>
        <end position="274"/>
    </location>
</feature>
<accession>A0A4D6XCI4</accession>
<reference evidence="3" key="1">
    <citation type="submission" date="2019-04" db="EMBL/GenBank/DDBJ databases">
        <title>Genome sequence of Pseudomonas putida 1290, an auxin catabolizing strain.</title>
        <authorList>
            <person name="Laird T.S."/>
            <person name="Leveau J.H.J."/>
        </authorList>
    </citation>
    <scope>NUCLEOTIDE SEQUENCE [LARGE SCALE GENOMIC DNA]</scope>
    <source>
        <strain evidence="3">1290</strain>
    </source>
</reference>
<evidence type="ECO:0000313" key="2">
    <source>
        <dbReference type="EMBL" id="QCI13467.1"/>
    </source>
</evidence>
<dbReference type="NCBIfam" id="NF040582">
    <property type="entry name" value="STY4528_fam"/>
    <property type="match status" value="1"/>
</dbReference>
<protein>
    <submittedName>
        <fullName evidence="2">Uncharacterized protein</fullName>
    </submittedName>
</protein>
<dbReference type="RefSeq" id="WP_136915587.1">
    <property type="nucleotide sequence ID" value="NZ_CP039371.1"/>
</dbReference>
<dbReference type="InterPro" id="IPR047749">
    <property type="entry name" value="STY4528-like"/>
</dbReference>
<dbReference type="EMBL" id="CP039371">
    <property type="protein sequence ID" value="QCI13467.1"/>
    <property type="molecule type" value="Genomic_DNA"/>
</dbReference>